<accession>A0A949JWL6</accession>
<dbReference type="AlphaFoldDB" id="A0A949JWL6"/>
<dbReference type="RefSeq" id="WP_158345830.1">
    <property type="nucleotide sequence ID" value="NZ_JAHQCW010000010.1"/>
</dbReference>
<gene>
    <name evidence="4" type="ORF">KTH89_08220</name>
</gene>
<sequence>MDENNNQVPETQEQPTFEQPQFDQPVYEQPQSYYEPEQPQGGKGMSIASMVLGIVSIVVSCCYVYAAFVTGIIGLVLGIIALRKQAPGRGMAIAGIVTSIISLVLAIVLLIVGVAAVSYLANMGYDVNSLY</sequence>
<feature type="domain" description="DUF4190" evidence="3">
    <location>
        <begin position="45"/>
        <end position="109"/>
    </location>
</feature>
<evidence type="ECO:0000259" key="3">
    <source>
        <dbReference type="Pfam" id="PF13828"/>
    </source>
</evidence>
<keyword evidence="2" id="KW-0812">Transmembrane</keyword>
<keyword evidence="5" id="KW-1185">Reference proteome</keyword>
<evidence type="ECO:0000313" key="5">
    <source>
        <dbReference type="Proteomes" id="UP000712157"/>
    </source>
</evidence>
<reference evidence="4" key="1">
    <citation type="submission" date="2021-06" db="EMBL/GenBank/DDBJ databases">
        <title>Description of novel taxa of the family Lachnospiraceae.</title>
        <authorList>
            <person name="Chaplin A.V."/>
            <person name="Sokolova S.R."/>
            <person name="Pikina A.P."/>
            <person name="Korzhanova M."/>
            <person name="Belova V."/>
            <person name="Korostin D."/>
            <person name="Efimov B.A."/>
        </authorList>
    </citation>
    <scope>NUCLEOTIDE SEQUENCE</scope>
    <source>
        <strain evidence="4">ASD5720</strain>
    </source>
</reference>
<comment type="caution">
    <text evidence="4">The sequence shown here is derived from an EMBL/GenBank/DDBJ whole genome shotgun (WGS) entry which is preliminary data.</text>
</comment>
<feature type="compositionally biased region" description="Low complexity" evidence="1">
    <location>
        <begin position="7"/>
        <end position="22"/>
    </location>
</feature>
<dbReference type="InterPro" id="IPR025241">
    <property type="entry name" value="DUF4190"/>
</dbReference>
<feature type="region of interest" description="Disordered" evidence="1">
    <location>
        <begin position="1"/>
        <end position="22"/>
    </location>
</feature>
<evidence type="ECO:0000313" key="4">
    <source>
        <dbReference type="EMBL" id="MBU9736520.1"/>
    </source>
</evidence>
<proteinExistence type="predicted"/>
<protein>
    <submittedName>
        <fullName evidence="4">DUF4190 domain-containing protein</fullName>
    </submittedName>
</protein>
<name>A0A949JWL6_9FIRM</name>
<feature type="transmembrane region" description="Helical" evidence="2">
    <location>
        <begin position="92"/>
        <end position="121"/>
    </location>
</feature>
<keyword evidence="2" id="KW-0472">Membrane</keyword>
<feature type="transmembrane region" description="Helical" evidence="2">
    <location>
        <begin position="47"/>
        <end position="80"/>
    </location>
</feature>
<evidence type="ECO:0000256" key="2">
    <source>
        <dbReference type="SAM" id="Phobius"/>
    </source>
</evidence>
<evidence type="ECO:0000256" key="1">
    <source>
        <dbReference type="SAM" id="MobiDB-lite"/>
    </source>
</evidence>
<dbReference type="Pfam" id="PF13828">
    <property type="entry name" value="DUF4190"/>
    <property type="match status" value="1"/>
</dbReference>
<keyword evidence="2" id="KW-1133">Transmembrane helix</keyword>
<dbReference type="Proteomes" id="UP000712157">
    <property type="component" value="Unassembled WGS sequence"/>
</dbReference>
<dbReference type="EMBL" id="JAHQCW010000010">
    <property type="protein sequence ID" value="MBU9736520.1"/>
    <property type="molecule type" value="Genomic_DNA"/>
</dbReference>
<organism evidence="4 5">
    <name type="scientific">Diplocloster agilis</name>
    <dbReference type="NCBI Taxonomy" id="2850323"/>
    <lineage>
        <taxon>Bacteria</taxon>
        <taxon>Bacillati</taxon>
        <taxon>Bacillota</taxon>
        <taxon>Clostridia</taxon>
        <taxon>Lachnospirales</taxon>
        <taxon>Lachnospiraceae</taxon>
        <taxon>Diplocloster</taxon>
    </lineage>
</organism>